<evidence type="ECO:0000313" key="5">
    <source>
        <dbReference type="Proteomes" id="UP000306791"/>
    </source>
</evidence>
<dbReference type="SUPFAM" id="SSF140566">
    <property type="entry name" value="FlgN-like"/>
    <property type="match status" value="1"/>
</dbReference>
<evidence type="ECO:0000256" key="3">
    <source>
        <dbReference type="ARBA" id="ARBA00022795"/>
    </source>
</evidence>
<dbReference type="Gene3D" id="1.20.58.300">
    <property type="entry name" value="FlgN-like"/>
    <property type="match status" value="1"/>
</dbReference>
<evidence type="ECO:0000256" key="2">
    <source>
        <dbReference type="ARBA" id="ARBA00007703"/>
    </source>
</evidence>
<dbReference type="Pfam" id="PF05130">
    <property type="entry name" value="FlgN"/>
    <property type="match status" value="1"/>
</dbReference>
<gene>
    <name evidence="4" type="ORF">FDY93_00850</name>
</gene>
<keyword evidence="3" id="KW-1005">Bacterial flagellum biogenesis</keyword>
<keyword evidence="5" id="KW-1185">Reference proteome</keyword>
<evidence type="ECO:0000256" key="1">
    <source>
        <dbReference type="ARBA" id="ARBA00002397"/>
    </source>
</evidence>
<keyword evidence="4" id="KW-0966">Cell projection</keyword>
<name>A0ABY2UQE5_9GAMM</name>
<accession>A0ABY2UQE5</accession>
<keyword evidence="4" id="KW-0282">Flagellum</keyword>
<dbReference type="InterPro" id="IPR036679">
    <property type="entry name" value="FlgN-like_sf"/>
</dbReference>
<proteinExistence type="inferred from homology"/>
<comment type="similarity">
    <text evidence="2">Belongs to the FlgN family.</text>
</comment>
<dbReference type="EMBL" id="VANI01000001">
    <property type="protein sequence ID" value="TLM79956.1"/>
    <property type="molecule type" value="Genomic_DNA"/>
</dbReference>
<evidence type="ECO:0000313" key="4">
    <source>
        <dbReference type="EMBL" id="TLM79956.1"/>
    </source>
</evidence>
<organism evidence="4 5">
    <name type="scientific">Microbulbifer harenosus</name>
    <dbReference type="NCBI Taxonomy" id="2576840"/>
    <lineage>
        <taxon>Bacteria</taxon>
        <taxon>Pseudomonadati</taxon>
        <taxon>Pseudomonadota</taxon>
        <taxon>Gammaproteobacteria</taxon>
        <taxon>Cellvibrionales</taxon>
        <taxon>Microbulbiferaceae</taxon>
        <taxon>Microbulbifer</taxon>
    </lineage>
</organism>
<sequence length="149" mass="16955">MSLAQFLQHHQRRIASLTELLRQERQLLGEGEINGARLTDIAHTKQRSLEEINFFEQQRRQTLQRLGYRDDRDGDEQAARDAACLDQWQQLTALAREAAELNRTNGVMIGIRSESNQRLLNTLQEAAGKALYGPDGRARNRTGKVSSRA</sequence>
<keyword evidence="4" id="KW-0969">Cilium</keyword>
<dbReference type="RefSeq" id="WP_138233842.1">
    <property type="nucleotide sequence ID" value="NZ_CP185860.1"/>
</dbReference>
<protein>
    <submittedName>
        <fullName evidence="4">Flagellar protein FlgN</fullName>
    </submittedName>
</protein>
<dbReference type="Proteomes" id="UP000306791">
    <property type="component" value="Unassembled WGS sequence"/>
</dbReference>
<dbReference type="InterPro" id="IPR007809">
    <property type="entry name" value="FlgN-like"/>
</dbReference>
<comment type="caution">
    <text evidence="4">The sequence shown here is derived from an EMBL/GenBank/DDBJ whole genome shotgun (WGS) entry which is preliminary data.</text>
</comment>
<reference evidence="4 5" key="1">
    <citation type="submission" date="2019-05" db="EMBL/GenBank/DDBJ databases">
        <title>Microbulbifer harenosus sp. nov., an alginate-degrading bacterium isolated from coastal sand.</title>
        <authorList>
            <person name="Huang H."/>
            <person name="Mo K."/>
            <person name="Bao S."/>
        </authorList>
    </citation>
    <scope>NUCLEOTIDE SEQUENCE [LARGE SCALE GENOMIC DNA]</scope>
    <source>
        <strain evidence="4 5">HB161719</strain>
    </source>
</reference>
<comment type="function">
    <text evidence="1">Required for the efficient initiation of filament assembly.</text>
</comment>